<gene>
    <name evidence="2" type="ORF">UV89_C0033G0008</name>
</gene>
<evidence type="ECO:0008006" key="4">
    <source>
        <dbReference type="Google" id="ProtNLM"/>
    </source>
</evidence>
<keyword evidence="1" id="KW-0472">Membrane</keyword>
<feature type="transmembrane region" description="Helical" evidence="1">
    <location>
        <begin position="105"/>
        <end position="124"/>
    </location>
</feature>
<reference evidence="2 3" key="1">
    <citation type="journal article" date="2015" name="Nature">
        <title>rRNA introns, odd ribosomes, and small enigmatic genomes across a large radiation of phyla.</title>
        <authorList>
            <person name="Brown C.T."/>
            <person name="Hug L.A."/>
            <person name="Thomas B.C."/>
            <person name="Sharon I."/>
            <person name="Castelle C.J."/>
            <person name="Singh A."/>
            <person name="Wilkins M.J."/>
            <person name="Williams K.H."/>
            <person name="Banfield J.F."/>
        </authorList>
    </citation>
    <scope>NUCLEOTIDE SEQUENCE [LARGE SCALE GENOMIC DNA]</scope>
</reference>
<evidence type="ECO:0000313" key="2">
    <source>
        <dbReference type="EMBL" id="KKT09647.1"/>
    </source>
</evidence>
<proteinExistence type="predicted"/>
<dbReference type="EMBL" id="LCGF01000033">
    <property type="protein sequence ID" value="KKT09647.1"/>
    <property type="molecule type" value="Genomic_DNA"/>
</dbReference>
<dbReference type="AlphaFoldDB" id="A0A0G1GQK2"/>
<evidence type="ECO:0000256" key="1">
    <source>
        <dbReference type="SAM" id="Phobius"/>
    </source>
</evidence>
<feature type="transmembrane region" description="Helical" evidence="1">
    <location>
        <begin position="78"/>
        <end position="99"/>
    </location>
</feature>
<dbReference type="Proteomes" id="UP000033910">
    <property type="component" value="Unassembled WGS sequence"/>
</dbReference>
<sequence length="166" mass="17819">MKLKIADSLIAGFGFGTASGVITTMGMIVGLYSSSAARLAIIGGIFTVSVADALSDALGEHISEESKTHPKARDVRNITISTFFSKLIIGLSFVIPFIFLPVGHAVLISVIYSALVLILLSLRISKRTGQNRFEVITEHLLVGFAVVVITFFLGKWVETAFDNTSL</sequence>
<feature type="transmembrane region" description="Helical" evidence="1">
    <location>
        <begin position="136"/>
        <end position="157"/>
    </location>
</feature>
<feature type="transmembrane region" description="Helical" evidence="1">
    <location>
        <begin position="12"/>
        <end position="33"/>
    </location>
</feature>
<keyword evidence="1" id="KW-0812">Transmembrane</keyword>
<protein>
    <recommendedName>
        <fullName evidence="4">VIT family protein</fullName>
    </recommendedName>
</protein>
<evidence type="ECO:0000313" key="3">
    <source>
        <dbReference type="Proteomes" id="UP000033910"/>
    </source>
</evidence>
<keyword evidence="1" id="KW-1133">Transmembrane helix</keyword>
<organism evidence="2 3">
    <name type="scientific">candidate division WWE3 bacterium GW2011_GWB2_43_22</name>
    <dbReference type="NCBI Taxonomy" id="1619118"/>
    <lineage>
        <taxon>Bacteria</taxon>
        <taxon>Katanobacteria</taxon>
    </lineage>
</organism>
<accession>A0A0G1GQK2</accession>
<name>A0A0G1GQK2_UNCKA</name>
<comment type="caution">
    <text evidence="2">The sequence shown here is derived from an EMBL/GenBank/DDBJ whole genome shotgun (WGS) entry which is preliminary data.</text>
</comment>